<dbReference type="InterPro" id="IPR036397">
    <property type="entry name" value="RNaseH_sf"/>
</dbReference>
<dbReference type="InterPro" id="IPR012337">
    <property type="entry name" value="RNaseH-like_sf"/>
</dbReference>
<dbReference type="GO" id="GO:0003676">
    <property type="term" value="F:nucleic acid binding"/>
    <property type="evidence" value="ECO:0007669"/>
    <property type="project" value="InterPro"/>
</dbReference>
<dbReference type="InterPro" id="IPR025948">
    <property type="entry name" value="HTH-like_dom"/>
</dbReference>
<dbReference type="PROSITE" id="PS50994">
    <property type="entry name" value="INTEGRASE"/>
    <property type="match status" value="1"/>
</dbReference>
<dbReference type="AlphaFoldDB" id="A0AAU8FJT7"/>
<evidence type="ECO:0000313" key="2">
    <source>
        <dbReference type="EMBL" id="XCH24025.1"/>
    </source>
</evidence>
<feature type="domain" description="Integrase catalytic" evidence="1">
    <location>
        <begin position="118"/>
        <end position="277"/>
    </location>
</feature>
<dbReference type="InterPro" id="IPR001584">
    <property type="entry name" value="Integrase_cat-core"/>
</dbReference>
<proteinExistence type="predicted"/>
<protein>
    <submittedName>
        <fullName evidence="2">IS3 family transposase</fullName>
    </submittedName>
</protein>
<dbReference type="GO" id="GO:0015074">
    <property type="term" value="P:DNA integration"/>
    <property type="evidence" value="ECO:0007669"/>
    <property type="project" value="InterPro"/>
</dbReference>
<name>A0AAU8FJT7_9BACT</name>
<dbReference type="EMBL" id="CP159289">
    <property type="protein sequence ID" value="XCH24025.1"/>
    <property type="molecule type" value="Genomic_DNA"/>
</dbReference>
<dbReference type="RefSeq" id="WP_353719349.1">
    <property type="nucleotide sequence ID" value="NZ_CP159289.1"/>
</dbReference>
<dbReference type="PANTHER" id="PTHR46889:SF5">
    <property type="entry name" value="INTEGRASE PROTEIN"/>
    <property type="match status" value="1"/>
</dbReference>
<dbReference type="InterPro" id="IPR048020">
    <property type="entry name" value="Transpos_IS3"/>
</dbReference>
<dbReference type="Gene3D" id="3.30.420.10">
    <property type="entry name" value="Ribonuclease H-like superfamily/Ribonuclease H"/>
    <property type="match status" value="1"/>
</dbReference>
<sequence>MSVMEKRGLVSPEYPELSVSAQCKLIGLQRSSYYFKPRGQSLLNQRLMKAIDRQFLECPFYGVERMRDYLIGLGYPVGVKRVRRLYRLMNLRTIYPKRNLSKSKPTDYKYPYLLKGLKIERPNQVWQADISYIPMFRGFMYMFAIIDVYSRRIVGWSISNTMSMEWCRETLLDTIRTQGKPEIFNTDQGSQFTSQGFIKPLLEKGIQISMDGKGRALDNVFIERFWRSLKQEYIYLNPPNGGMDLYRGVKAYVEFYNRRRKHTGTGYIPDELFFQINAKAS</sequence>
<gene>
    <name evidence="3" type="ORF">ABV298_00855</name>
    <name evidence="2" type="ORF">ABV298_27530</name>
</gene>
<dbReference type="EMBL" id="CP159289">
    <property type="protein sequence ID" value="XCH25012.1"/>
    <property type="molecule type" value="Genomic_DNA"/>
</dbReference>
<dbReference type="Pfam" id="PF13276">
    <property type="entry name" value="HTH_21"/>
    <property type="match status" value="1"/>
</dbReference>
<reference evidence="2" key="1">
    <citation type="submission" date="2024-06" db="EMBL/GenBank/DDBJ databases">
        <title>Sequencing and assembly of the genome of Dyadobacter sp. strain 676, a symbiont of Cyamopsis tetragonoloba.</title>
        <authorList>
            <person name="Guro P."/>
            <person name="Sazanova A."/>
            <person name="Kuznetsova I."/>
            <person name="Belimov A."/>
            <person name="Safronova V."/>
        </authorList>
    </citation>
    <scope>NUCLEOTIDE SEQUENCE</scope>
    <source>
        <strain evidence="2">676</strain>
    </source>
</reference>
<dbReference type="InterPro" id="IPR050900">
    <property type="entry name" value="Transposase_IS3/IS150/IS904"/>
</dbReference>
<organism evidence="2">
    <name type="scientific">Dyadobacter sp. 676</name>
    <dbReference type="NCBI Taxonomy" id="3088362"/>
    <lineage>
        <taxon>Bacteria</taxon>
        <taxon>Pseudomonadati</taxon>
        <taxon>Bacteroidota</taxon>
        <taxon>Cytophagia</taxon>
        <taxon>Cytophagales</taxon>
        <taxon>Spirosomataceae</taxon>
        <taxon>Dyadobacter</taxon>
    </lineage>
</organism>
<accession>A0AAU8FJT7</accession>
<evidence type="ECO:0000313" key="3">
    <source>
        <dbReference type="EMBL" id="XCH25012.1"/>
    </source>
</evidence>
<dbReference type="Pfam" id="PF00665">
    <property type="entry name" value="rve"/>
    <property type="match status" value="1"/>
</dbReference>
<dbReference type="NCBIfam" id="NF033516">
    <property type="entry name" value="transpos_IS3"/>
    <property type="match status" value="1"/>
</dbReference>
<dbReference type="SUPFAM" id="SSF53098">
    <property type="entry name" value="Ribonuclease H-like"/>
    <property type="match status" value="1"/>
</dbReference>
<dbReference type="PANTHER" id="PTHR46889">
    <property type="entry name" value="TRANSPOSASE INSF FOR INSERTION SEQUENCE IS3B-RELATED"/>
    <property type="match status" value="1"/>
</dbReference>
<evidence type="ECO:0000259" key="1">
    <source>
        <dbReference type="PROSITE" id="PS50994"/>
    </source>
</evidence>